<evidence type="ECO:0008006" key="3">
    <source>
        <dbReference type="Google" id="ProtNLM"/>
    </source>
</evidence>
<dbReference type="EMBL" id="JAFGIX010000073">
    <property type="protein sequence ID" value="MBN1574321.1"/>
    <property type="molecule type" value="Genomic_DNA"/>
</dbReference>
<reference evidence="1" key="1">
    <citation type="journal article" date="2021" name="Environ. Microbiol.">
        <title>Genomic characterization of three novel Desulfobacterota classes expand the metabolic and phylogenetic diversity of the phylum.</title>
        <authorList>
            <person name="Murphy C.L."/>
            <person name="Biggerstaff J."/>
            <person name="Eichhorn A."/>
            <person name="Ewing E."/>
            <person name="Shahan R."/>
            <person name="Soriano D."/>
            <person name="Stewart S."/>
            <person name="VanMol K."/>
            <person name="Walker R."/>
            <person name="Walters P."/>
            <person name="Elshahed M.S."/>
            <person name="Youssef N.H."/>
        </authorList>
    </citation>
    <scope>NUCLEOTIDE SEQUENCE</scope>
    <source>
        <strain evidence="1">Zod_Metabat.24</strain>
    </source>
</reference>
<evidence type="ECO:0000313" key="1">
    <source>
        <dbReference type="EMBL" id="MBN1574321.1"/>
    </source>
</evidence>
<organism evidence="1 2">
    <name type="scientific">Candidatus Zymogenus saltonus</name>
    <dbReference type="NCBI Taxonomy" id="2844893"/>
    <lineage>
        <taxon>Bacteria</taxon>
        <taxon>Deltaproteobacteria</taxon>
        <taxon>Candidatus Zymogenia</taxon>
        <taxon>Candidatus Zymogeniales</taxon>
        <taxon>Candidatus Zymogenaceae</taxon>
        <taxon>Candidatus Zymogenus</taxon>
    </lineage>
</organism>
<evidence type="ECO:0000313" key="2">
    <source>
        <dbReference type="Proteomes" id="UP000809273"/>
    </source>
</evidence>
<dbReference type="AlphaFoldDB" id="A0A9D8PNT3"/>
<dbReference type="Proteomes" id="UP000809273">
    <property type="component" value="Unassembled WGS sequence"/>
</dbReference>
<protein>
    <recommendedName>
        <fullName evidence="3">DUF4178 domain-containing protein</fullName>
    </recommendedName>
</protein>
<comment type="caution">
    <text evidence="1">The sequence shown here is derived from an EMBL/GenBank/DDBJ whole genome shotgun (WGS) entry which is preliminary data.</text>
</comment>
<proteinExistence type="predicted"/>
<gene>
    <name evidence="1" type="ORF">JW984_14070</name>
</gene>
<reference evidence="1" key="2">
    <citation type="submission" date="2021-01" db="EMBL/GenBank/DDBJ databases">
        <authorList>
            <person name="Hahn C.R."/>
            <person name="Youssef N.H."/>
            <person name="Elshahed M."/>
        </authorList>
    </citation>
    <scope>NUCLEOTIDE SEQUENCE</scope>
    <source>
        <strain evidence="1">Zod_Metabat.24</strain>
    </source>
</reference>
<name>A0A9D8PNT3_9DELT</name>
<sequence>MGFMDALRGIKRPEPGTAPVSKGQLKKNILGLGGEKVPFKITESNETDLLVELRVVDAEWYEIFAKAGLEKTYQIYLLLDETKSEVRALEKIGEVSWEKGVPTISFSKSSFQGRTIAYKEFGTSYAFKEPKPSSFGKVYEYDFDVNDVKNPLIDTISSSGWSYVPVTTMRKVKKR</sequence>
<accession>A0A9D8PNT3</accession>